<evidence type="ECO:0000256" key="1">
    <source>
        <dbReference type="ARBA" id="ARBA00022729"/>
    </source>
</evidence>
<reference evidence="4 5" key="1">
    <citation type="submission" date="2018-08" db="EMBL/GenBank/DDBJ databases">
        <title>Genomic Encyclopedia of Archaeal and Bacterial Type Strains, Phase II (KMG-II): from individual species to whole genera.</title>
        <authorList>
            <person name="Goeker M."/>
        </authorList>
    </citation>
    <scope>NUCLEOTIDE SEQUENCE [LARGE SCALE GENOMIC DNA]</scope>
    <source>
        <strain evidence="4 5">DSM 2261</strain>
    </source>
</reference>
<gene>
    <name evidence="4" type="ORF">ATI61_107361</name>
</gene>
<name>A0ABX9JYQ4_9BACT</name>
<dbReference type="Proteomes" id="UP000256345">
    <property type="component" value="Unassembled WGS sequence"/>
</dbReference>
<accession>A0ABX9JYQ4</accession>
<dbReference type="PROSITE" id="PS51257">
    <property type="entry name" value="PROKAR_LIPOPROTEIN"/>
    <property type="match status" value="1"/>
</dbReference>
<keyword evidence="5" id="KW-1185">Reference proteome</keyword>
<evidence type="ECO:0000313" key="5">
    <source>
        <dbReference type="Proteomes" id="UP000256345"/>
    </source>
</evidence>
<dbReference type="InterPro" id="IPR032812">
    <property type="entry name" value="SbsA_Ig"/>
</dbReference>
<evidence type="ECO:0000259" key="3">
    <source>
        <dbReference type="Pfam" id="PF13205"/>
    </source>
</evidence>
<dbReference type="RefSeq" id="WP_082175703.1">
    <property type="nucleotide sequence ID" value="NZ_CP011509.1"/>
</dbReference>
<dbReference type="Gene3D" id="2.60.40.1220">
    <property type="match status" value="1"/>
</dbReference>
<protein>
    <submittedName>
        <fullName evidence="4">Ig-like domain-containing protein</fullName>
    </submittedName>
</protein>
<feature type="domain" description="SbsA Ig-like" evidence="3">
    <location>
        <begin position="518"/>
        <end position="620"/>
    </location>
</feature>
<dbReference type="InterPro" id="IPR014755">
    <property type="entry name" value="Cu-Rt/internalin_Ig-like"/>
</dbReference>
<feature type="region of interest" description="Disordered" evidence="2">
    <location>
        <begin position="294"/>
        <end position="317"/>
    </location>
</feature>
<dbReference type="EMBL" id="QUMU01000007">
    <property type="protein sequence ID" value="REG29665.1"/>
    <property type="molecule type" value="Genomic_DNA"/>
</dbReference>
<dbReference type="Gene3D" id="2.60.40.10">
    <property type="entry name" value="Immunoglobulins"/>
    <property type="match status" value="3"/>
</dbReference>
<dbReference type="InterPro" id="IPR013783">
    <property type="entry name" value="Ig-like_fold"/>
</dbReference>
<organism evidence="4 5">
    <name type="scientific">Archangium gephyra</name>
    <dbReference type="NCBI Taxonomy" id="48"/>
    <lineage>
        <taxon>Bacteria</taxon>
        <taxon>Pseudomonadati</taxon>
        <taxon>Myxococcota</taxon>
        <taxon>Myxococcia</taxon>
        <taxon>Myxococcales</taxon>
        <taxon>Cystobacterineae</taxon>
        <taxon>Archangiaceae</taxon>
        <taxon>Archangium</taxon>
    </lineage>
</organism>
<evidence type="ECO:0000256" key="2">
    <source>
        <dbReference type="SAM" id="MobiDB-lite"/>
    </source>
</evidence>
<comment type="caution">
    <text evidence="4">The sequence shown here is derived from an EMBL/GenBank/DDBJ whole genome shotgun (WGS) entry which is preliminary data.</text>
</comment>
<dbReference type="Pfam" id="PF13205">
    <property type="entry name" value="Big_5"/>
    <property type="match status" value="1"/>
</dbReference>
<keyword evidence="1" id="KW-0732">Signal</keyword>
<sequence>MRLTMFRWTVGLCVGLLGVGCRGGGPVPPSWVKENPAVANDNHPRLRARATSGATVQVYNHPDCGGLVLLEAVADESGSAEFELSVEDDSVTTLSLRAVDEETGRSSFCSMPFVYTEDSRAPEVPQWAADNPVLTNASTPTLRASAEPGSRVAVHSSADCSGPELANAQAEDSGAVSLKVPMTANASHRLFLRARDAAGNASGCSEVFSLEHDGTRPEDVRFLGFSPASPANHNAPVLTGSSEPGTRVELFAGASCSPPALGPLSLDADGHFETPLSVRDDSSVYFSARATDAAGNTSDCETTSTYVEDSTPPPAPSGLALSYTSPGPSTTVSVTGSAQTGLRVHLFTGGGCTGAPAATGSVGSFSSTFSVTTPVAENSTTLFHVATLDPAGNRSTCAGPLTYVHDNVPPELEGVKVSDGPGEDLRHQLVANVAEAHWEGFTDAHGIVQYEHYLSTVPICSGYQPGLPEPRATTQSTARLTGLALVDNKTYYHCVHAKDGAGNWSPYVASDGFRVDLSPPVVSSTSPTTGLTQVDILGPVRFTFNEPVDASSLTPGSLTLEVNGEPVATTVTCNAAATSCSFTPVNPLPYREGVRATLAATVKDTAGRVMTSPVSLSFTTRGREWQAPREVRSTRPGLFPDVAVDGQGHALAVWVQGTSSGAYRPFVSRSSPYAGWEPARELDTVHPGDVERPAVAVNEAGFGVAVWELHGATRVDLYAAEYTPGTGWGEPRLLESRDEPVSTPRVGVDAEGNALVVWRQSDGTAESPWAARFVKGGGWGAPLLLETDAGAATVPALALEGSGRAVAAWMQPDSGGTVRVRASRFVPGSGWTPPEQAAAAGEGASVSAALSANGSAFLVFRGPEASRGPSLFSSRFVPGEGWSATATRLGAAPPGSEEMGLAMDRWGRAMAAWTEPGSSPGFWNLFVSRFLPEEGWRTPVSVSAYSQPVSQPSVASDGQGNFHFVWVENVYGIDQVFAARYPEGATAFSSMQELEPYSTGTSKRPRVRANGAGAAMTVWYRDNGGGYSSNLVQAAAYE</sequence>
<dbReference type="SUPFAM" id="SSF89372">
    <property type="entry name" value="Fucose-specific lectin"/>
    <property type="match status" value="1"/>
</dbReference>
<feature type="compositionally biased region" description="Polar residues" evidence="2">
    <location>
        <begin position="294"/>
        <end position="308"/>
    </location>
</feature>
<evidence type="ECO:0000313" key="4">
    <source>
        <dbReference type="EMBL" id="REG29665.1"/>
    </source>
</evidence>
<proteinExistence type="predicted"/>